<accession>A0ACC1HD77</accession>
<keyword evidence="2" id="KW-1185">Reference proteome</keyword>
<organism evidence="1 2">
    <name type="scientific">Spiromyces aspiralis</name>
    <dbReference type="NCBI Taxonomy" id="68401"/>
    <lineage>
        <taxon>Eukaryota</taxon>
        <taxon>Fungi</taxon>
        <taxon>Fungi incertae sedis</taxon>
        <taxon>Zoopagomycota</taxon>
        <taxon>Kickxellomycotina</taxon>
        <taxon>Kickxellomycetes</taxon>
        <taxon>Kickxellales</taxon>
        <taxon>Kickxellaceae</taxon>
        <taxon>Spiromyces</taxon>
    </lineage>
</organism>
<dbReference type="Proteomes" id="UP001145114">
    <property type="component" value="Unassembled WGS sequence"/>
</dbReference>
<evidence type="ECO:0000313" key="2">
    <source>
        <dbReference type="Proteomes" id="UP001145114"/>
    </source>
</evidence>
<reference evidence="1" key="1">
    <citation type="submission" date="2022-06" db="EMBL/GenBank/DDBJ databases">
        <title>Phylogenomic reconstructions and comparative analyses of Kickxellomycotina fungi.</title>
        <authorList>
            <person name="Reynolds N.K."/>
            <person name="Stajich J.E."/>
            <person name="Barry K."/>
            <person name="Grigoriev I.V."/>
            <person name="Crous P."/>
            <person name="Smith M.E."/>
        </authorList>
    </citation>
    <scope>NUCLEOTIDE SEQUENCE</scope>
    <source>
        <strain evidence="1">RSA 2271</strain>
    </source>
</reference>
<comment type="caution">
    <text evidence="1">The sequence shown here is derived from an EMBL/GenBank/DDBJ whole genome shotgun (WGS) entry which is preliminary data.</text>
</comment>
<dbReference type="EMBL" id="JAMZIH010008598">
    <property type="protein sequence ID" value="KAJ1671767.1"/>
    <property type="molecule type" value="Genomic_DNA"/>
</dbReference>
<sequence>MEACTLRMPGSRVVNRPIINGQEVLPKQQQQRSAPVAVLPSTYRDIYNNHTLSKLSRPVAALTVANADIDSTISIRGAPEPDQGDKAENRPVDGLLAELFKEIQPVLTTSNVPSVAPAKSLRRRQCVHVKKQMASIPSPESSPDYRTRHCSDDDDDDDDDDHLPLLRSGTRTCAPSRPSSPGRSRASSPDKAFDSPSKTEQHRQPV</sequence>
<protein>
    <submittedName>
        <fullName evidence="1">Uncharacterized protein</fullName>
    </submittedName>
</protein>
<feature type="non-terminal residue" evidence="1">
    <location>
        <position position="206"/>
    </location>
</feature>
<proteinExistence type="predicted"/>
<name>A0ACC1HD77_9FUNG</name>
<evidence type="ECO:0000313" key="1">
    <source>
        <dbReference type="EMBL" id="KAJ1671767.1"/>
    </source>
</evidence>
<gene>
    <name evidence="1" type="ORF">EV182_007454</name>
</gene>